<dbReference type="EMBL" id="JBBPBN010000061">
    <property type="protein sequence ID" value="KAK8987112.1"/>
    <property type="molecule type" value="Genomic_DNA"/>
</dbReference>
<evidence type="ECO:0000313" key="2">
    <source>
        <dbReference type="Proteomes" id="UP001396334"/>
    </source>
</evidence>
<comment type="caution">
    <text evidence="1">The sequence shown here is derived from an EMBL/GenBank/DDBJ whole genome shotgun (WGS) entry which is preliminary data.</text>
</comment>
<name>A0ABR2PF88_9ROSI</name>
<gene>
    <name evidence="1" type="ORF">V6N11_055425</name>
</gene>
<accession>A0ABR2PF88</accession>
<reference evidence="1 2" key="1">
    <citation type="journal article" date="2024" name="G3 (Bethesda)">
        <title>Genome assembly of Hibiscus sabdariffa L. provides insights into metabolisms of medicinal natural products.</title>
        <authorList>
            <person name="Kim T."/>
        </authorList>
    </citation>
    <scope>NUCLEOTIDE SEQUENCE [LARGE SCALE GENOMIC DNA]</scope>
    <source>
        <strain evidence="1">TK-2024</strain>
        <tissue evidence="1">Old leaves</tissue>
    </source>
</reference>
<protein>
    <submittedName>
        <fullName evidence="1">Uncharacterized protein</fullName>
    </submittedName>
</protein>
<organism evidence="1 2">
    <name type="scientific">Hibiscus sabdariffa</name>
    <name type="common">roselle</name>
    <dbReference type="NCBI Taxonomy" id="183260"/>
    <lineage>
        <taxon>Eukaryota</taxon>
        <taxon>Viridiplantae</taxon>
        <taxon>Streptophyta</taxon>
        <taxon>Embryophyta</taxon>
        <taxon>Tracheophyta</taxon>
        <taxon>Spermatophyta</taxon>
        <taxon>Magnoliopsida</taxon>
        <taxon>eudicotyledons</taxon>
        <taxon>Gunneridae</taxon>
        <taxon>Pentapetalae</taxon>
        <taxon>rosids</taxon>
        <taxon>malvids</taxon>
        <taxon>Malvales</taxon>
        <taxon>Malvaceae</taxon>
        <taxon>Malvoideae</taxon>
        <taxon>Hibiscus</taxon>
    </lineage>
</organism>
<keyword evidence="2" id="KW-1185">Reference proteome</keyword>
<evidence type="ECO:0000313" key="1">
    <source>
        <dbReference type="EMBL" id="KAK8987112.1"/>
    </source>
</evidence>
<dbReference type="Proteomes" id="UP001396334">
    <property type="component" value="Unassembled WGS sequence"/>
</dbReference>
<sequence length="167" mass="18603">MAMDEEWPIRCAVLCWLLWKRRCRLILDSEVDVLDDILVHGNRMVAECSRANCVMQRDRGGRALESKWIPPPVGWVKSNVDAAVSNGDHTVGIEGAVRDDNGSWLFGVANMLAKRGQNLHMDSMSFAMPQVDMVRIVEEESRDSPQTIASSQLVEIVTSFDPEGTGC</sequence>
<proteinExistence type="predicted"/>